<reference evidence="2 3" key="1">
    <citation type="submission" date="2016-11" db="EMBL/GenBank/DDBJ databases">
        <authorList>
            <person name="Jaros S."/>
            <person name="Januszkiewicz K."/>
            <person name="Wedrychowicz H."/>
        </authorList>
    </citation>
    <scope>NUCLEOTIDE SEQUENCE [LARGE SCALE GENOMIC DNA]</scope>
    <source>
        <strain evidence="2 3">DSM 18772</strain>
    </source>
</reference>
<proteinExistence type="predicted"/>
<dbReference type="AlphaFoldDB" id="A0A1M6BYY7"/>
<feature type="region of interest" description="Disordered" evidence="1">
    <location>
        <begin position="52"/>
        <end position="72"/>
    </location>
</feature>
<dbReference type="Proteomes" id="UP000184510">
    <property type="component" value="Unassembled WGS sequence"/>
</dbReference>
<sequence length="72" mass="8669">MVLVVAMPYKDPAKQREAVRAAAKRYRERMREDADFLRAEAERKARWYAANKEKKNEAQRRYRQRLREASLA</sequence>
<evidence type="ECO:0000256" key="1">
    <source>
        <dbReference type="SAM" id="MobiDB-lite"/>
    </source>
</evidence>
<dbReference type="EMBL" id="FQYR01000002">
    <property type="protein sequence ID" value="SHI53863.1"/>
    <property type="molecule type" value="Genomic_DNA"/>
</dbReference>
<evidence type="ECO:0000313" key="3">
    <source>
        <dbReference type="Proteomes" id="UP000184510"/>
    </source>
</evidence>
<keyword evidence="3" id="KW-1185">Reference proteome</keyword>
<organism evidence="2 3">
    <name type="scientific">Rubritalea squalenifaciens DSM 18772</name>
    <dbReference type="NCBI Taxonomy" id="1123071"/>
    <lineage>
        <taxon>Bacteria</taxon>
        <taxon>Pseudomonadati</taxon>
        <taxon>Verrucomicrobiota</taxon>
        <taxon>Verrucomicrobiia</taxon>
        <taxon>Verrucomicrobiales</taxon>
        <taxon>Rubritaleaceae</taxon>
        <taxon>Rubritalea</taxon>
    </lineage>
</organism>
<dbReference type="InParanoid" id="A0A1M6BYY7"/>
<protein>
    <submittedName>
        <fullName evidence="2">Uncharacterized protein</fullName>
    </submittedName>
</protein>
<accession>A0A1M6BYY7</accession>
<gene>
    <name evidence="2" type="ORF">SAMN02745181_0343</name>
</gene>
<evidence type="ECO:0000313" key="2">
    <source>
        <dbReference type="EMBL" id="SHI53863.1"/>
    </source>
</evidence>
<name>A0A1M6BYY7_9BACT</name>